<evidence type="ECO:0000313" key="2">
    <source>
        <dbReference type="Proteomes" id="UP000250025"/>
    </source>
</evidence>
<reference evidence="1 2" key="1">
    <citation type="journal article" date="2017" name="Int. J. Syst. Evol. Microbiol.">
        <title>Kushneria konosiri sp. nov., isolated from the Korean salt-fermented seafood Daemi-jeot.</title>
        <authorList>
            <person name="Yun J.H."/>
            <person name="Park S.K."/>
            <person name="Lee J.Y."/>
            <person name="Jung M.J."/>
            <person name="Bae J.W."/>
        </authorList>
    </citation>
    <scope>NUCLEOTIDE SEQUENCE [LARGE SCALE GENOMIC DNA]</scope>
    <source>
        <strain evidence="1 2">X49</strain>
    </source>
</reference>
<dbReference type="KEGG" id="kus:B9G99_07745"/>
<keyword evidence="2" id="KW-1185">Reference proteome</keyword>
<gene>
    <name evidence="1" type="ORF">B9G99_07745</name>
</gene>
<organism evidence="1 2">
    <name type="scientific">Kushneria konosiri</name>
    <dbReference type="NCBI Taxonomy" id="698828"/>
    <lineage>
        <taxon>Bacteria</taxon>
        <taxon>Pseudomonadati</taxon>
        <taxon>Pseudomonadota</taxon>
        <taxon>Gammaproteobacteria</taxon>
        <taxon>Oceanospirillales</taxon>
        <taxon>Halomonadaceae</taxon>
        <taxon>Kushneria</taxon>
    </lineage>
</organism>
<proteinExistence type="predicted"/>
<protein>
    <submittedName>
        <fullName evidence="1">Uncharacterized protein</fullName>
    </submittedName>
</protein>
<name>A0A2Z2H5X1_9GAMM</name>
<accession>A0A2Z2H5X1</accession>
<dbReference type="AlphaFoldDB" id="A0A2Z2H5X1"/>
<dbReference type="EMBL" id="CP021323">
    <property type="protein sequence ID" value="ARS52783.1"/>
    <property type="molecule type" value="Genomic_DNA"/>
</dbReference>
<sequence length="69" mass="7720">MASVFNNPRPDDLAQSWPATPKPFAMAALSRTKEVPGTAFLHQKSAFSSTWMIHDRRQIGVRVSGFRAF</sequence>
<dbReference type="Proteomes" id="UP000250025">
    <property type="component" value="Chromosome"/>
</dbReference>
<evidence type="ECO:0000313" key="1">
    <source>
        <dbReference type="EMBL" id="ARS52783.1"/>
    </source>
</evidence>